<dbReference type="EMBL" id="ABOX02000002">
    <property type="protein sequence ID" value="EEF63001.1"/>
    <property type="molecule type" value="Genomic_DNA"/>
</dbReference>
<feature type="repeat" description="TPR" evidence="5">
    <location>
        <begin position="547"/>
        <end position="580"/>
    </location>
</feature>
<name>B9XAG6_PEDPL</name>
<keyword evidence="9" id="KW-0723">Serine/threonine-protein kinase</keyword>
<dbReference type="Gene3D" id="1.25.40.10">
    <property type="entry name" value="Tetratricopeptide repeat domain"/>
    <property type="match status" value="2"/>
</dbReference>
<dbReference type="Proteomes" id="UP000003688">
    <property type="component" value="Unassembled WGS sequence"/>
</dbReference>
<dbReference type="SMART" id="SM00220">
    <property type="entry name" value="S_TKc"/>
    <property type="match status" value="1"/>
</dbReference>
<protein>
    <submittedName>
        <fullName evidence="9">Serine/threonine protein kinase with TPR repeats</fullName>
    </submittedName>
</protein>
<dbReference type="AlphaFoldDB" id="B9XAG6"/>
<comment type="caution">
    <text evidence="9">The sequence shown here is derived from an EMBL/GenBank/DDBJ whole genome shotgun (WGS) entry which is preliminary data.</text>
</comment>
<dbReference type="Gene3D" id="1.10.510.10">
    <property type="entry name" value="Transferase(Phosphotransferase) domain 1"/>
    <property type="match status" value="1"/>
</dbReference>
<dbReference type="Pfam" id="PF13374">
    <property type="entry name" value="TPR_10"/>
    <property type="match status" value="1"/>
</dbReference>
<keyword evidence="3 9" id="KW-0418">Kinase</keyword>
<dbReference type="InterPro" id="IPR008271">
    <property type="entry name" value="Ser/Thr_kinase_AS"/>
</dbReference>
<evidence type="ECO:0000256" key="6">
    <source>
        <dbReference type="SAM" id="MobiDB-lite"/>
    </source>
</evidence>
<dbReference type="CDD" id="cd14014">
    <property type="entry name" value="STKc_PknB_like"/>
    <property type="match status" value="1"/>
</dbReference>
<dbReference type="OrthoDB" id="174123at2"/>
<feature type="domain" description="Protein kinase" evidence="8">
    <location>
        <begin position="83"/>
        <end position="383"/>
    </location>
</feature>
<evidence type="ECO:0000256" key="4">
    <source>
        <dbReference type="ARBA" id="ARBA00022840"/>
    </source>
</evidence>
<dbReference type="InterPro" id="IPR019734">
    <property type="entry name" value="TPR_rpt"/>
</dbReference>
<dbReference type="PROSITE" id="PS00108">
    <property type="entry name" value="PROTEIN_KINASE_ST"/>
    <property type="match status" value="1"/>
</dbReference>
<evidence type="ECO:0000256" key="2">
    <source>
        <dbReference type="ARBA" id="ARBA00022741"/>
    </source>
</evidence>
<keyword evidence="7" id="KW-0812">Transmembrane</keyword>
<dbReference type="PROSITE" id="PS50005">
    <property type="entry name" value="TPR"/>
    <property type="match status" value="1"/>
</dbReference>
<dbReference type="RefSeq" id="WP_007412814.1">
    <property type="nucleotide sequence ID" value="NZ_ABOX02000002.1"/>
</dbReference>
<keyword evidence="4" id="KW-0067">ATP-binding</keyword>
<keyword evidence="2" id="KW-0547">Nucleotide-binding</keyword>
<evidence type="ECO:0000256" key="5">
    <source>
        <dbReference type="PROSITE-ProRule" id="PRU00339"/>
    </source>
</evidence>
<dbReference type="PANTHER" id="PTHR43289:SF6">
    <property type="entry name" value="SERINE_THREONINE-PROTEIN KINASE NEKL-3"/>
    <property type="match status" value="1"/>
</dbReference>
<dbReference type="PANTHER" id="PTHR43289">
    <property type="entry name" value="MITOGEN-ACTIVATED PROTEIN KINASE KINASE KINASE 20-RELATED"/>
    <property type="match status" value="1"/>
</dbReference>
<dbReference type="SUPFAM" id="SSF48452">
    <property type="entry name" value="TPR-like"/>
    <property type="match status" value="3"/>
</dbReference>
<sequence length="1061" mass="117504">MNDSPNPDVAVFTEAVQLPAGQRGAYLDRACGSDRELRQRVEVLLQAHDRIGDFLEQSPQKPEMEARSGASVGEKPGDRIGRYKLLQQIGEGGCGVVYMAEQEEPVRRRIALKIIKPGMDTKSVIARFEAERQALALMDHPNIAKVFDAGATESGRPYFVMELVRGIKITEYCDQKSLTTEERLKLFIQVCQAIQHAHQKGIIHRDLKPSNILVTTSLEGAALPVVIDFGIAKATTNQRLTDKTLFTAFEMLIGTPAYMSPEQAALTSVDVDTRSDIYSLGVLLYELLTGATPFDAGELLKAGLDEVRRVIREQEPLRPSTHLSKMTEADLTTVAQHRCSEPPTLIRTVRGDLDWIVMKILEKDRTRRYETANGLALDIERFLANDPVSARPPSSLYKFQKTVLRNKLLFIGIGVIAGLFVTCLIIVSASLAKERQARRESDADKAKAQTEVAKSRQVTKFLEDMLQGVGPSVALGRDTTMLREILDRSAERVGTQLTNQPAVEAELRTRIGNVYGELALFNKAEAMQRGALATYKQLYGEENAETATALNGLAILLRQEGKLAEAEAAFREALKARRKNFGSENTDVATSLNELSRVLLEEDKTAEAETLSREALSTRRKLLGEENLDVADSLDSNGIILRLQGKNGEAEAMARQALAIRRKLLDEGHPLVAVSLINLGLVLFNEGKCDEAESCYREALDKQSKLVGHDHLNVAVGLSDLAFLFRKQDKVANAETLLRYALSVEGKFLAKEHPEYVKTYRKLGLTLESRGKLAEAEAADREVFELARKVYGDEHYEVAQALHSLLQVLMGEKKYAAIDQLLTEFLTPDFVSTAQSARCLVVRAEYLARRSRWKEAAADMALALRYHPTDSRYYHMQAPLLAETRDQGQYQLLCQNILKDFAGTSDPFVADRMAKDCLLLPASGVDLRLVSEMADTAVIAGKDEAAMPFFQCSKALAEYRQGHFANAIECAQKSLKGPEYLYAQAEAYPVLAMAHFQVKQNDAAKAALAKGLELMQDQLPKRGCDDLGDDWQGWIFSQVLMNEATSLINPEPASGNNAVRP</sequence>
<feature type="region of interest" description="Disordered" evidence="6">
    <location>
        <begin position="55"/>
        <end position="75"/>
    </location>
</feature>
<dbReference type="Pfam" id="PF13424">
    <property type="entry name" value="TPR_12"/>
    <property type="match status" value="3"/>
</dbReference>
<accession>B9XAG6</accession>
<evidence type="ECO:0000313" key="9">
    <source>
        <dbReference type="EMBL" id="EEF63001.1"/>
    </source>
</evidence>
<dbReference type="SUPFAM" id="SSF56112">
    <property type="entry name" value="Protein kinase-like (PK-like)"/>
    <property type="match status" value="1"/>
</dbReference>
<keyword evidence="5" id="KW-0802">TPR repeat</keyword>
<keyword evidence="7" id="KW-1133">Transmembrane helix</keyword>
<dbReference type="STRING" id="320771.Cflav_PD5636"/>
<keyword evidence="1" id="KW-0808">Transferase</keyword>
<evidence type="ECO:0000256" key="3">
    <source>
        <dbReference type="ARBA" id="ARBA00022777"/>
    </source>
</evidence>
<proteinExistence type="predicted"/>
<dbReference type="InterPro" id="IPR011990">
    <property type="entry name" value="TPR-like_helical_dom_sf"/>
</dbReference>
<evidence type="ECO:0000313" key="10">
    <source>
        <dbReference type="Proteomes" id="UP000003688"/>
    </source>
</evidence>
<gene>
    <name evidence="9" type="ORF">Cflav_PD5636</name>
</gene>
<dbReference type="GO" id="GO:0004674">
    <property type="term" value="F:protein serine/threonine kinase activity"/>
    <property type="evidence" value="ECO:0007669"/>
    <property type="project" value="UniProtKB-KW"/>
</dbReference>
<dbReference type="PROSITE" id="PS50011">
    <property type="entry name" value="PROTEIN_KINASE_DOM"/>
    <property type="match status" value="1"/>
</dbReference>
<feature type="transmembrane region" description="Helical" evidence="7">
    <location>
        <begin position="408"/>
        <end position="432"/>
    </location>
</feature>
<dbReference type="Pfam" id="PF00069">
    <property type="entry name" value="Pkinase"/>
    <property type="match status" value="1"/>
</dbReference>
<keyword evidence="10" id="KW-1185">Reference proteome</keyword>
<reference evidence="9 10" key="1">
    <citation type="journal article" date="2011" name="J. Bacteriol.">
        <title>Genome sequence of 'Pedosphaera parvula' Ellin514, an aerobic Verrucomicrobial isolate from pasture soil.</title>
        <authorList>
            <person name="Kant R."/>
            <person name="van Passel M.W."/>
            <person name="Sangwan P."/>
            <person name="Palva A."/>
            <person name="Lucas S."/>
            <person name="Copeland A."/>
            <person name="Lapidus A."/>
            <person name="Glavina Del Rio T."/>
            <person name="Dalin E."/>
            <person name="Tice H."/>
            <person name="Bruce D."/>
            <person name="Goodwin L."/>
            <person name="Pitluck S."/>
            <person name="Chertkov O."/>
            <person name="Larimer F.W."/>
            <person name="Land M.L."/>
            <person name="Hauser L."/>
            <person name="Brettin T.S."/>
            <person name="Detter J.C."/>
            <person name="Han S."/>
            <person name="de Vos W.M."/>
            <person name="Janssen P.H."/>
            <person name="Smidt H."/>
        </authorList>
    </citation>
    <scope>NUCLEOTIDE SEQUENCE [LARGE SCALE GENOMIC DNA]</scope>
    <source>
        <strain evidence="9 10">Ellin514</strain>
    </source>
</reference>
<dbReference type="SMART" id="SM00028">
    <property type="entry name" value="TPR"/>
    <property type="match status" value="8"/>
</dbReference>
<keyword evidence="7" id="KW-0472">Membrane</keyword>
<evidence type="ECO:0000259" key="8">
    <source>
        <dbReference type="PROSITE" id="PS50011"/>
    </source>
</evidence>
<dbReference type="InterPro" id="IPR000719">
    <property type="entry name" value="Prot_kinase_dom"/>
</dbReference>
<evidence type="ECO:0000256" key="7">
    <source>
        <dbReference type="SAM" id="Phobius"/>
    </source>
</evidence>
<dbReference type="GO" id="GO:0005524">
    <property type="term" value="F:ATP binding"/>
    <property type="evidence" value="ECO:0007669"/>
    <property type="project" value="UniProtKB-KW"/>
</dbReference>
<organism evidence="9 10">
    <name type="scientific">Pedosphaera parvula (strain Ellin514)</name>
    <dbReference type="NCBI Taxonomy" id="320771"/>
    <lineage>
        <taxon>Bacteria</taxon>
        <taxon>Pseudomonadati</taxon>
        <taxon>Verrucomicrobiota</taxon>
        <taxon>Pedosphaerae</taxon>
        <taxon>Pedosphaerales</taxon>
        <taxon>Pedosphaeraceae</taxon>
        <taxon>Pedosphaera</taxon>
    </lineage>
</organism>
<dbReference type="Gene3D" id="3.30.200.20">
    <property type="entry name" value="Phosphorylase Kinase, domain 1"/>
    <property type="match status" value="1"/>
</dbReference>
<evidence type="ECO:0000256" key="1">
    <source>
        <dbReference type="ARBA" id="ARBA00022679"/>
    </source>
</evidence>
<dbReference type="InterPro" id="IPR011009">
    <property type="entry name" value="Kinase-like_dom_sf"/>
</dbReference>